<evidence type="ECO:0000313" key="2">
    <source>
        <dbReference type="EMBL" id="QCZ94809.1"/>
    </source>
</evidence>
<name>A0A5B7YJK2_9ALTE</name>
<dbReference type="AlphaFoldDB" id="A0A5B7YJK2"/>
<dbReference type="KEGG" id="salk:FBQ74_15635"/>
<dbReference type="RefSeq" id="WP_139757545.1">
    <property type="nucleotide sequence ID" value="NZ_CP039852.1"/>
</dbReference>
<keyword evidence="1" id="KW-0812">Transmembrane</keyword>
<protein>
    <submittedName>
        <fullName evidence="2">DUF2970 domain-containing protein</fullName>
    </submittedName>
</protein>
<keyword evidence="1" id="KW-0472">Membrane</keyword>
<feature type="transmembrane region" description="Helical" evidence="1">
    <location>
        <begin position="54"/>
        <end position="78"/>
    </location>
</feature>
<evidence type="ECO:0000313" key="3">
    <source>
        <dbReference type="Proteomes" id="UP000304912"/>
    </source>
</evidence>
<dbReference type="InterPro" id="IPR021344">
    <property type="entry name" value="DUF2970"/>
</dbReference>
<keyword evidence="1" id="KW-1133">Transmembrane helix</keyword>
<organism evidence="2 3">
    <name type="scientific">Salinimonas iocasae</name>
    <dbReference type="NCBI Taxonomy" id="2572577"/>
    <lineage>
        <taxon>Bacteria</taxon>
        <taxon>Pseudomonadati</taxon>
        <taxon>Pseudomonadota</taxon>
        <taxon>Gammaproteobacteria</taxon>
        <taxon>Alteromonadales</taxon>
        <taxon>Alteromonadaceae</taxon>
        <taxon>Alteromonas/Salinimonas group</taxon>
        <taxon>Salinimonas</taxon>
    </lineage>
</organism>
<dbReference type="Pfam" id="PF11174">
    <property type="entry name" value="DUF2970"/>
    <property type="match status" value="1"/>
</dbReference>
<accession>A0A5B7YJK2</accession>
<proteinExistence type="predicted"/>
<gene>
    <name evidence="2" type="ORF">FBQ74_15635</name>
</gene>
<reference evidence="2 3" key="1">
    <citation type="submission" date="2019-04" db="EMBL/GenBank/DDBJ databases">
        <title>Salinimonas iocasae sp. nov., a halophilic bacterium isolated from the outer tube casing of tubeworms in Okinawa Trough.</title>
        <authorList>
            <person name="Zhang H."/>
            <person name="Wang H."/>
            <person name="Li C."/>
        </authorList>
    </citation>
    <scope>NUCLEOTIDE SEQUENCE [LARGE SCALE GENOMIC DNA]</scope>
    <source>
        <strain evidence="2 3">KX18D6</strain>
    </source>
</reference>
<feature type="transmembrane region" description="Helical" evidence="1">
    <location>
        <begin position="24"/>
        <end position="42"/>
    </location>
</feature>
<dbReference type="EMBL" id="CP039852">
    <property type="protein sequence ID" value="QCZ94809.1"/>
    <property type="molecule type" value="Genomic_DNA"/>
</dbReference>
<dbReference type="OrthoDB" id="5625885at2"/>
<evidence type="ECO:0000256" key="1">
    <source>
        <dbReference type="SAM" id="Phobius"/>
    </source>
</evidence>
<sequence>MAANQIVVFLARVINQSDKSRPRIISVILSVLASAFGVQSQQNYQRDFSEKSPLPYIITGIIFTVLLVGGLMGLVLFITSN</sequence>
<dbReference type="Proteomes" id="UP000304912">
    <property type="component" value="Chromosome"/>
</dbReference>
<keyword evidence="3" id="KW-1185">Reference proteome</keyword>